<comment type="caution">
    <text evidence="2">The sequence shown here is derived from an EMBL/GenBank/DDBJ whole genome shotgun (WGS) entry which is preliminary data.</text>
</comment>
<evidence type="ECO:0000256" key="1">
    <source>
        <dbReference type="SAM" id="MobiDB-lite"/>
    </source>
</evidence>
<feature type="compositionally biased region" description="Low complexity" evidence="1">
    <location>
        <begin position="115"/>
        <end position="147"/>
    </location>
</feature>
<sequence length="147" mass="16030">MDFNPQDPAPKFHYPASELPQASYIASRKRDRPLYCNTGRDSPPEPAPPEVPPRGPSLHATHTLRTQQTRNGCPPNASGNFTVPTDQIPSETYSAIEYLLKYFRRKDNNGAIQYSSSISSSSTNIRSNSSSSSRSSSSSSSSSSETT</sequence>
<feature type="compositionally biased region" description="Polar residues" evidence="1">
    <location>
        <begin position="63"/>
        <end position="89"/>
    </location>
</feature>
<feature type="region of interest" description="Disordered" evidence="1">
    <location>
        <begin position="1"/>
        <end position="89"/>
    </location>
</feature>
<reference evidence="2" key="1">
    <citation type="journal article" date="2020" name="G3 (Bethesda)">
        <title>High-Quality Assemblies for Three Invasive Social Wasps from the &lt;i&gt;Vespula&lt;/i&gt; Genus.</title>
        <authorList>
            <person name="Harrop T.W.R."/>
            <person name="Guhlin J."/>
            <person name="McLaughlin G.M."/>
            <person name="Permina E."/>
            <person name="Stockwell P."/>
            <person name="Gilligan J."/>
            <person name="Le Lec M.F."/>
            <person name="Gruber M.A.M."/>
            <person name="Quinn O."/>
            <person name="Lovegrove M."/>
            <person name="Duncan E.J."/>
            <person name="Remnant E.J."/>
            <person name="Van Eeckhoven J."/>
            <person name="Graham B."/>
            <person name="Knapp R.A."/>
            <person name="Langford K.W."/>
            <person name="Kronenberg Z."/>
            <person name="Press M.O."/>
            <person name="Eacker S.M."/>
            <person name="Wilson-Rankin E.E."/>
            <person name="Purcell J."/>
            <person name="Lester P.J."/>
            <person name="Dearden P.K."/>
        </authorList>
    </citation>
    <scope>NUCLEOTIDE SEQUENCE</scope>
    <source>
        <strain evidence="2">Marl-1</strain>
    </source>
</reference>
<organism evidence="2 3">
    <name type="scientific">Vespula vulgaris</name>
    <name type="common">Yellow jacket</name>
    <name type="synonym">Wasp</name>
    <dbReference type="NCBI Taxonomy" id="7454"/>
    <lineage>
        <taxon>Eukaryota</taxon>
        <taxon>Metazoa</taxon>
        <taxon>Ecdysozoa</taxon>
        <taxon>Arthropoda</taxon>
        <taxon>Hexapoda</taxon>
        <taxon>Insecta</taxon>
        <taxon>Pterygota</taxon>
        <taxon>Neoptera</taxon>
        <taxon>Endopterygota</taxon>
        <taxon>Hymenoptera</taxon>
        <taxon>Apocrita</taxon>
        <taxon>Aculeata</taxon>
        <taxon>Vespoidea</taxon>
        <taxon>Vespidae</taxon>
        <taxon>Vespinae</taxon>
        <taxon>Vespula</taxon>
    </lineage>
</organism>
<gene>
    <name evidence="2" type="ORF">HZH66_003958</name>
</gene>
<evidence type="ECO:0000313" key="3">
    <source>
        <dbReference type="Proteomes" id="UP000614350"/>
    </source>
</evidence>
<dbReference type="EMBL" id="JACSEA010000003">
    <property type="protein sequence ID" value="KAF7405052.1"/>
    <property type="molecule type" value="Genomic_DNA"/>
</dbReference>
<proteinExistence type="predicted"/>
<dbReference type="Proteomes" id="UP000614350">
    <property type="component" value="Unassembled WGS sequence"/>
</dbReference>
<keyword evidence="3" id="KW-1185">Reference proteome</keyword>
<evidence type="ECO:0000313" key="2">
    <source>
        <dbReference type="EMBL" id="KAF7405052.1"/>
    </source>
</evidence>
<accession>A0A834KE97</accession>
<feature type="compositionally biased region" description="Pro residues" evidence="1">
    <location>
        <begin position="44"/>
        <end position="55"/>
    </location>
</feature>
<name>A0A834KE97_VESVU</name>
<dbReference type="AlphaFoldDB" id="A0A834KE97"/>
<feature type="region of interest" description="Disordered" evidence="1">
    <location>
        <begin position="113"/>
        <end position="147"/>
    </location>
</feature>
<protein>
    <submittedName>
        <fullName evidence="2">Uncharacterized protein</fullName>
    </submittedName>
</protein>